<dbReference type="InterPro" id="IPR017941">
    <property type="entry name" value="Rieske_2Fe-2S"/>
</dbReference>
<evidence type="ECO:0000259" key="11">
    <source>
        <dbReference type="PROSITE" id="PS51296"/>
    </source>
</evidence>
<accession>A0ABV9TYG2</accession>
<evidence type="ECO:0000256" key="3">
    <source>
        <dbReference type="ARBA" id="ARBA00022714"/>
    </source>
</evidence>
<evidence type="ECO:0000256" key="4">
    <source>
        <dbReference type="ARBA" id="ARBA00022723"/>
    </source>
</evidence>
<comment type="function">
    <text evidence="1">Iron-sulfur subunit of the cytochrome bc1 complex, an essential component of the respiratory electron transport chain required for ATP synthesis. The bc1 complex catalyzes the oxidation of menaquinol and the reduction of cytochrome c in the respiratory chain. The bc1 complex operates through a Q-cycle mechanism that couples electron transfer to generation of the proton gradient that drives ATP synthesis.</text>
</comment>
<dbReference type="CDD" id="cd03467">
    <property type="entry name" value="Rieske"/>
    <property type="match status" value="1"/>
</dbReference>
<comment type="caution">
    <text evidence="12">The sequence shown here is derived from an EMBL/GenBank/DDBJ whole genome shotgun (WGS) entry which is preliminary data.</text>
</comment>
<dbReference type="PRINTS" id="PR00162">
    <property type="entry name" value="RIESKE"/>
</dbReference>
<dbReference type="EMBL" id="JBHSIT010000005">
    <property type="protein sequence ID" value="MFC4909181.1"/>
    <property type="molecule type" value="Genomic_DNA"/>
</dbReference>
<evidence type="ECO:0000313" key="12">
    <source>
        <dbReference type="EMBL" id="MFC4909181.1"/>
    </source>
</evidence>
<feature type="region of interest" description="Disordered" evidence="10">
    <location>
        <begin position="1"/>
        <end position="20"/>
    </location>
</feature>
<dbReference type="InterPro" id="IPR036922">
    <property type="entry name" value="Rieske_2Fe-2S_sf"/>
</dbReference>
<feature type="domain" description="Rieske" evidence="11">
    <location>
        <begin position="64"/>
        <end position="156"/>
    </location>
</feature>
<dbReference type="InterPro" id="IPR014349">
    <property type="entry name" value="Rieske_Fe-S_prot"/>
</dbReference>
<gene>
    <name evidence="12" type="ORF">ACFPCY_17800</name>
</gene>
<comment type="cofactor">
    <cofactor evidence="9">
        <name>[2Fe-2S] cluster</name>
        <dbReference type="ChEBI" id="CHEBI:190135"/>
    </cofactor>
</comment>
<organism evidence="12 13">
    <name type="scientific">Actinomadura gamaensis</name>
    <dbReference type="NCBI Taxonomy" id="1763541"/>
    <lineage>
        <taxon>Bacteria</taxon>
        <taxon>Bacillati</taxon>
        <taxon>Actinomycetota</taxon>
        <taxon>Actinomycetes</taxon>
        <taxon>Streptosporangiales</taxon>
        <taxon>Thermomonosporaceae</taxon>
        <taxon>Actinomadura</taxon>
    </lineage>
</organism>
<dbReference type="Pfam" id="PF00355">
    <property type="entry name" value="Rieske"/>
    <property type="match status" value="1"/>
</dbReference>
<dbReference type="PROSITE" id="PS51296">
    <property type="entry name" value="RIESKE"/>
    <property type="match status" value="1"/>
</dbReference>
<proteinExistence type="predicted"/>
<keyword evidence="7" id="KW-1015">Disulfide bond</keyword>
<evidence type="ECO:0000256" key="1">
    <source>
        <dbReference type="ARBA" id="ARBA00002494"/>
    </source>
</evidence>
<dbReference type="PROSITE" id="PS51318">
    <property type="entry name" value="TAT"/>
    <property type="match status" value="1"/>
</dbReference>
<evidence type="ECO:0000256" key="7">
    <source>
        <dbReference type="ARBA" id="ARBA00023157"/>
    </source>
</evidence>
<evidence type="ECO:0000256" key="5">
    <source>
        <dbReference type="ARBA" id="ARBA00023004"/>
    </source>
</evidence>
<evidence type="ECO:0000313" key="13">
    <source>
        <dbReference type="Proteomes" id="UP001595872"/>
    </source>
</evidence>
<keyword evidence="5" id="KW-0408">Iron</keyword>
<keyword evidence="6" id="KW-0411">Iron-sulfur</keyword>
<reference evidence="13" key="1">
    <citation type="journal article" date="2019" name="Int. J. Syst. Evol. Microbiol.">
        <title>The Global Catalogue of Microorganisms (GCM) 10K type strain sequencing project: providing services to taxonomists for standard genome sequencing and annotation.</title>
        <authorList>
            <consortium name="The Broad Institute Genomics Platform"/>
            <consortium name="The Broad Institute Genome Sequencing Center for Infectious Disease"/>
            <person name="Wu L."/>
            <person name="Ma J."/>
        </authorList>
    </citation>
    <scope>NUCLEOTIDE SEQUENCE [LARGE SCALE GENOMIC DNA]</scope>
    <source>
        <strain evidence="13">KLKA75</strain>
    </source>
</reference>
<dbReference type="Gene3D" id="2.102.10.10">
    <property type="entry name" value="Rieske [2Fe-2S] iron-sulphur domain"/>
    <property type="match status" value="1"/>
</dbReference>
<name>A0ABV9TYG2_9ACTN</name>
<dbReference type="PANTHER" id="PTHR10134">
    <property type="entry name" value="CYTOCHROME B-C1 COMPLEX SUBUNIT RIESKE, MITOCHONDRIAL"/>
    <property type="match status" value="1"/>
</dbReference>
<protein>
    <recommendedName>
        <fullName evidence="2">Cytochrome bc1 complex Rieske iron-sulfur subunit</fullName>
    </recommendedName>
    <alternativeName>
        <fullName evidence="8">Cytochrome bc1 reductase complex subunit QcrA</fullName>
    </alternativeName>
</protein>
<evidence type="ECO:0000256" key="10">
    <source>
        <dbReference type="SAM" id="MobiDB-lite"/>
    </source>
</evidence>
<keyword evidence="3" id="KW-0001">2Fe-2S</keyword>
<dbReference type="RefSeq" id="WP_378256505.1">
    <property type="nucleotide sequence ID" value="NZ_JBHSIT010000005.1"/>
</dbReference>
<evidence type="ECO:0000256" key="2">
    <source>
        <dbReference type="ARBA" id="ARBA00015816"/>
    </source>
</evidence>
<dbReference type="InterPro" id="IPR006311">
    <property type="entry name" value="TAT_signal"/>
</dbReference>
<keyword evidence="4" id="KW-0479">Metal-binding</keyword>
<dbReference type="InterPro" id="IPR005805">
    <property type="entry name" value="Rieske_Fe-S_prot_C"/>
</dbReference>
<dbReference type="SUPFAM" id="SSF50022">
    <property type="entry name" value="ISP domain"/>
    <property type="match status" value="1"/>
</dbReference>
<dbReference type="Proteomes" id="UP001595872">
    <property type="component" value="Unassembled WGS sequence"/>
</dbReference>
<evidence type="ECO:0000256" key="6">
    <source>
        <dbReference type="ARBA" id="ARBA00023014"/>
    </source>
</evidence>
<evidence type="ECO:0000256" key="8">
    <source>
        <dbReference type="ARBA" id="ARBA00029586"/>
    </source>
</evidence>
<sequence>MSDDATIGGRGERVAGAGEGPQRAVGRRAVLCGTGAVGAALGAGMLAGCGPKSKTASVGDLRGKEIAKVADVPVGGGKVYADTKVVVTQPSQGVFKAFSAVCTHQGCLTNRVSGGVVHCPCHGSEFKIADGSVAQGPANRALTEYPVQVKGDGIVVT</sequence>
<evidence type="ECO:0000256" key="9">
    <source>
        <dbReference type="ARBA" id="ARBA00034078"/>
    </source>
</evidence>
<keyword evidence="13" id="KW-1185">Reference proteome</keyword>